<feature type="active site" description="Phosphocysteine intermediate; for EIIB activity" evidence="11">
    <location>
        <position position="486"/>
    </location>
</feature>
<dbReference type="PROSITE" id="PS51098">
    <property type="entry name" value="PTS_EIIB_TYPE_1"/>
    <property type="match status" value="1"/>
</dbReference>
<evidence type="ECO:0000256" key="12">
    <source>
        <dbReference type="SAM" id="Phobius"/>
    </source>
</evidence>
<dbReference type="InterPro" id="IPR050429">
    <property type="entry name" value="PTS_Glucose_EIICBA"/>
</dbReference>
<dbReference type="GO" id="GO:0005886">
    <property type="term" value="C:plasma membrane"/>
    <property type="evidence" value="ECO:0007669"/>
    <property type="project" value="UniProtKB-SubCell"/>
</dbReference>
<evidence type="ECO:0000256" key="2">
    <source>
        <dbReference type="ARBA" id="ARBA00022448"/>
    </source>
</evidence>
<reference evidence="15 16" key="1">
    <citation type="submission" date="2018-03" db="EMBL/GenBank/DDBJ databases">
        <title>First report of an OXA-48+CTX-M-M-producing Kluyvera ascorbata clone recovered from patients admitted in a University Hospital in Madrid, Spain.</title>
        <authorList>
            <person name="Hernandez-Garcia M."/>
            <person name="Leon-Sampedro R."/>
            <person name="Perez-Viso B."/>
            <person name="Morosini M.I."/>
            <person name="Lopez-Fresnena N."/>
            <person name="Coque T.M."/>
            <person name="Bonten M."/>
            <person name="Malhotra-Kumar S."/>
            <person name="Ruiz-Garbajosa P."/>
            <person name="Canton R."/>
        </authorList>
    </citation>
    <scope>NUCLEOTIDE SEQUENCE [LARGE SCALE GENOMIC DNA]</scope>
    <source>
        <strain evidence="15 16">KA2</strain>
    </source>
</reference>
<keyword evidence="4" id="KW-0762">Sugar transport</keyword>
<keyword evidence="8" id="KW-0418">Kinase</keyword>
<gene>
    <name evidence="15" type="ORF">C8256_08320</name>
</gene>
<dbReference type="PANTHER" id="PTHR30009">
    <property type="entry name" value="CYTOCHROME C-TYPE SYNTHESIS PROTEIN AND PTS TRANSMEMBRANE COMPONENT"/>
    <property type="match status" value="1"/>
</dbReference>
<keyword evidence="2" id="KW-0813">Transport</keyword>
<evidence type="ECO:0000313" key="15">
    <source>
        <dbReference type="EMBL" id="PSR47104.1"/>
    </source>
</evidence>
<feature type="transmembrane region" description="Helical" evidence="12">
    <location>
        <begin position="12"/>
        <end position="32"/>
    </location>
</feature>
<feature type="transmembrane region" description="Helical" evidence="12">
    <location>
        <begin position="400"/>
        <end position="422"/>
    </location>
</feature>
<name>A0A2T2Y3H1_9ENTR</name>
<dbReference type="GO" id="GO:0009401">
    <property type="term" value="P:phosphoenolpyruvate-dependent sugar phosphotransferase system"/>
    <property type="evidence" value="ECO:0007669"/>
    <property type="project" value="UniProtKB-KW"/>
</dbReference>
<evidence type="ECO:0000256" key="10">
    <source>
        <dbReference type="ARBA" id="ARBA00023136"/>
    </source>
</evidence>
<proteinExistence type="predicted"/>
<dbReference type="NCBIfam" id="TIGR00826">
    <property type="entry name" value="EIIB_glc"/>
    <property type="match status" value="1"/>
</dbReference>
<evidence type="ECO:0000256" key="4">
    <source>
        <dbReference type="ARBA" id="ARBA00022597"/>
    </source>
</evidence>
<dbReference type="Proteomes" id="UP000240892">
    <property type="component" value="Unassembled WGS sequence"/>
</dbReference>
<dbReference type="PROSITE" id="PS51103">
    <property type="entry name" value="PTS_EIIC_TYPE_1"/>
    <property type="match status" value="1"/>
</dbReference>
<dbReference type="InterPro" id="IPR013013">
    <property type="entry name" value="PTS_EIIC_1"/>
</dbReference>
<comment type="subcellular location">
    <subcellularLocation>
        <location evidence="1">Cell membrane</location>
        <topology evidence="1">Multi-pass membrane protein</topology>
    </subcellularLocation>
</comment>
<dbReference type="InterPro" id="IPR036878">
    <property type="entry name" value="Glu_permease_IIB"/>
</dbReference>
<dbReference type="GO" id="GO:0090563">
    <property type="term" value="F:protein-phosphocysteine-sugar phosphotransferase activity"/>
    <property type="evidence" value="ECO:0007669"/>
    <property type="project" value="TreeGrafter"/>
</dbReference>
<keyword evidence="3" id="KW-1003">Cell membrane</keyword>
<evidence type="ECO:0000256" key="7">
    <source>
        <dbReference type="ARBA" id="ARBA00022692"/>
    </source>
</evidence>
<keyword evidence="9 12" id="KW-1133">Transmembrane helix</keyword>
<dbReference type="AlphaFoldDB" id="A0A2T2Y3H1"/>
<keyword evidence="10 12" id="KW-0472">Membrane</keyword>
<feature type="domain" description="PTS EIIB type-1" evidence="13">
    <location>
        <begin position="464"/>
        <end position="545"/>
    </location>
</feature>
<evidence type="ECO:0000313" key="16">
    <source>
        <dbReference type="Proteomes" id="UP000240892"/>
    </source>
</evidence>
<feature type="transmembrane region" description="Helical" evidence="12">
    <location>
        <begin position="190"/>
        <end position="210"/>
    </location>
</feature>
<feature type="domain" description="PTS EIIC type-1" evidence="14">
    <location>
        <begin position="1"/>
        <end position="434"/>
    </location>
</feature>
<keyword evidence="16" id="KW-1185">Reference proteome</keyword>
<keyword evidence="6" id="KW-0598">Phosphotransferase system</keyword>
<dbReference type="InterPro" id="IPR018113">
    <property type="entry name" value="PTrfase_EIIB_Cys"/>
</dbReference>
<dbReference type="EMBL" id="PYHO01000005">
    <property type="protein sequence ID" value="PSR47104.1"/>
    <property type="molecule type" value="Genomic_DNA"/>
</dbReference>
<dbReference type="InterPro" id="IPR003352">
    <property type="entry name" value="PTS_EIIC"/>
</dbReference>
<dbReference type="Gene3D" id="3.30.1360.60">
    <property type="entry name" value="Glucose permease domain IIB"/>
    <property type="match status" value="1"/>
</dbReference>
<keyword evidence="7 12" id="KW-0812">Transmembrane</keyword>
<dbReference type="GO" id="GO:0008982">
    <property type="term" value="F:protein-N(PI)-phosphohistidine-sugar phosphotransferase activity"/>
    <property type="evidence" value="ECO:0007669"/>
    <property type="project" value="InterPro"/>
</dbReference>
<evidence type="ECO:0000256" key="11">
    <source>
        <dbReference type="PROSITE-ProRule" id="PRU00421"/>
    </source>
</evidence>
<evidence type="ECO:0000259" key="14">
    <source>
        <dbReference type="PROSITE" id="PS51103"/>
    </source>
</evidence>
<evidence type="ECO:0000256" key="5">
    <source>
        <dbReference type="ARBA" id="ARBA00022679"/>
    </source>
</evidence>
<organism evidence="15 16">
    <name type="scientific">Kluyvera genomosp. 2</name>
    <dbReference type="NCBI Taxonomy" id="2774054"/>
    <lineage>
        <taxon>Bacteria</taxon>
        <taxon>Pseudomonadati</taxon>
        <taxon>Pseudomonadota</taxon>
        <taxon>Gammaproteobacteria</taxon>
        <taxon>Enterobacterales</taxon>
        <taxon>Enterobacteriaceae</taxon>
        <taxon>Kluyvera</taxon>
    </lineage>
</organism>
<feature type="transmembrane region" description="Helical" evidence="12">
    <location>
        <begin position="325"/>
        <end position="343"/>
    </location>
</feature>
<evidence type="ECO:0000256" key="9">
    <source>
        <dbReference type="ARBA" id="ARBA00022989"/>
    </source>
</evidence>
<keyword evidence="5" id="KW-0808">Transferase</keyword>
<dbReference type="RefSeq" id="WP_106925734.1">
    <property type="nucleotide sequence ID" value="NZ_CABMMU010000005.1"/>
</dbReference>
<dbReference type="SUPFAM" id="SSF55604">
    <property type="entry name" value="Glucose permease domain IIB"/>
    <property type="match status" value="1"/>
</dbReference>
<feature type="transmembrane region" description="Helical" evidence="12">
    <location>
        <begin position="150"/>
        <end position="169"/>
    </location>
</feature>
<dbReference type="InterPro" id="IPR001996">
    <property type="entry name" value="PTS_IIB_1"/>
</dbReference>
<sequence>MKQQMQMIGQAMLVPISIITIGSMFMGFGSALTNKETLEALHLGALFNQESLWFITFSVMKATGDVVFRNLPLFFSIGVAFGLAKKEKGWAAFSGAVCFMSMHFILSTLLTLHGLSEQTTTASWFINQRHLDPVAAVQEASIYTTELGMFTYRMSVFGGMAVGLVTAWLHNRLYNVKLPMVLSFFAGTRTVPIVTLVVGALMGSALYLIWPPIGWMLAQFSKLIGDSGLFGTFLWAVADKSLLPVGLHHLITTPIRLTELGGSMEVCGNLVSGTTNIYMAQLGCSDTQELLVRGFQSGRVVTHFGALPGAALAMYHCSRSQHKKVVAGLLLPVVATMILFGVTEPIEYTFLFVAPWLFYLVHVPLTGLIFVLTEMANVSVYGGCLKDILPVLLQPNKLNLWGYLWLTPLFFVVYYALFRYLITRFNVMTPGREEEVTGGDDVKLFSKQDFKSKSAASPVKAPSDEFSMQIIAAFGGKENISQFDNCISRLRVEVIDPSRVADDDVWKKNLRAKGVVRVGETGWQIIYGTEVVMIAGDCKELLEED</sequence>
<feature type="transmembrane region" description="Helical" evidence="12">
    <location>
        <begin position="66"/>
        <end position="84"/>
    </location>
</feature>
<evidence type="ECO:0000259" key="13">
    <source>
        <dbReference type="PROSITE" id="PS51098"/>
    </source>
</evidence>
<dbReference type="CDD" id="cd00212">
    <property type="entry name" value="PTS_IIB_glc"/>
    <property type="match status" value="1"/>
</dbReference>
<comment type="caution">
    <text evidence="15">The sequence shown here is derived from an EMBL/GenBank/DDBJ whole genome shotgun (WGS) entry which is preliminary data.</text>
</comment>
<evidence type="ECO:0000256" key="1">
    <source>
        <dbReference type="ARBA" id="ARBA00004651"/>
    </source>
</evidence>
<feature type="transmembrane region" description="Helical" evidence="12">
    <location>
        <begin position="91"/>
        <end position="115"/>
    </location>
</feature>
<protein>
    <submittedName>
        <fullName evidence="15">PTS mannose transporter subunit IIC</fullName>
    </submittedName>
</protein>
<dbReference type="GO" id="GO:0016301">
    <property type="term" value="F:kinase activity"/>
    <property type="evidence" value="ECO:0007669"/>
    <property type="project" value="UniProtKB-KW"/>
</dbReference>
<accession>A0A2T2Y3H1</accession>
<evidence type="ECO:0000256" key="8">
    <source>
        <dbReference type="ARBA" id="ARBA00022777"/>
    </source>
</evidence>
<dbReference type="Pfam" id="PF02378">
    <property type="entry name" value="PTS_EIIC"/>
    <property type="match status" value="1"/>
</dbReference>
<evidence type="ECO:0000256" key="6">
    <source>
        <dbReference type="ARBA" id="ARBA00022683"/>
    </source>
</evidence>
<evidence type="ECO:0000256" key="3">
    <source>
        <dbReference type="ARBA" id="ARBA00022475"/>
    </source>
</evidence>
<dbReference type="Pfam" id="PF00367">
    <property type="entry name" value="PTS_EIIB"/>
    <property type="match status" value="1"/>
</dbReference>
<dbReference type="PANTHER" id="PTHR30009:SF12">
    <property type="entry name" value="PHOSPHOTRANSFERASE IIC COMPONENT GLVC"/>
    <property type="match status" value="1"/>
</dbReference>
<feature type="transmembrane region" description="Helical" evidence="12">
    <location>
        <begin position="350"/>
        <end position="372"/>
    </location>
</feature>